<organism evidence="2 3">
    <name type="scientific">Saccharothrix tamanrassetensis</name>
    <dbReference type="NCBI Taxonomy" id="1051531"/>
    <lineage>
        <taxon>Bacteria</taxon>
        <taxon>Bacillati</taxon>
        <taxon>Actinomycetota</taxon>
        <taxon>Actinomycetes</taxon>
        <taxon>Pseudonocardiales</taxon>
        <taxon>Pseudonocardiaceae</taxon>
        <taxon>Saccharothrix</taxon>
    </lineage>
</organism>
<feature type="compositionally biased region" description="Basic and acidic residues" evidence="1">
    <location>
        <begin position="292"/>
        <end position="306"/>
    </location>
</feature>
<feature type="region of interest" description="Disordered" evidence="1">
    <location>
        <begin position="233"/>
        <end position="334"/>
    </location>
</feature>
<dbReference type="Proteomes" id="UP000547510">
    <property type="component" value="Unassembled WGS sequence"/>
</dbReference>
<evidence type="ECO:0000256" key="1">
    <source>
        <dbReference type="SAM" id="MobiDB-lite"/>
    </source>
</evidence>
<feature type="compositionally biased region" description="Basic and acidic residues" evidence="1">
    <location>
        <begin position="32"/>
        <end position="80"/>
    </location>
</feature>
<protein>
    <submittedName>
        <fullName evidence="2">Uncharacterized protein</fullName>
    </submittedName>
</protein>
<feature type="compositionally biased region" description="Low complexity" evidence="1">
    <location>
        <begin position="196"/>
        <end position="210"/>
    </location>
</feature>
<feature type="region of interest" description="Disordered" evidence="1">
    <location>
        <begin position="1"/>
        <end position="95"/>
    </location>
</feature>
<name>A0A841CPY0_9PSEU</name>
<comment type="caution">
    <text evidence="2">The sequence shown here is derived from an EMBL/GenBank/DDBJ whole genome shotgun (WGS) entry which is preliminary data.</text>
</comment>
<feature type="compositionally biased region" description="Polar residues" evidence="1">
    <location>
        <begin position="361"/>
        <end position="375"/>
    </location>
</feature>
<dbReference type="AlphaFoldDB" id="A0A841CPY0"/>
<dbReference type="EMBL" id="JACHJN010000008">
    <property type="protein sequence ID" value="MBB5958414.1"/>
    <property type="molecule type" value="Genomic_DNA"/>
</dbReference>
<feature type="compositionally biased region" description="Polar residues" evidence="1">
    <location>
        <begin position="13"/>
        <end position="24"/>
    </location>
</feature>
<feature type="compositionally biased region" description="Polar residues" evidence="1">
    <location>
        <begin position="307"/>
        <end position="328"/>
    </location>
</feature>
<feature type="region of interest" description="Disordered" evidence="1">
    <location>
        <begin position="355"/>
        <end position="380"/>
    </location>
</feature>
<sequence length="398" mass="41820">MCRTGGRRCKGSKASSRATQTTRKAVSRARKALREAKAGGDPDAIADARQRLADARAEHAAARTRATHEDTTMRHNDQDTAGHNGDVTDEPPREQLRAGGIGHIAATTVTHIDSPTGPVNLGSGNQYTADNVTFGPGSTLYFGPSGVTTTPPTPRETPGTPGDLTGEPSSGGPTTNVVSHGGRITHHTTTSDQDPGDTAGHTGDGTAPTGNRSVPPRDAAITALFDMLEQHGVPGRLPVDRSDPAVRYGLIPPDLVPGRHGDVTGSPRRARRDTTPPADPPAPPGQHQRSGSRRDADHGQRPEHTTTRTPHITVVNTNMTSGNATVGSQHDVMGDLGQVDGQRVADRVQRAIKRAKRATEQARTSTPGTTHNTASGDDDVNVQIGFRIGDTHHHGDTD</sequence>
<evidence type="ECO:0000313" key="2">
    <source>
        <dbReference type="EMBL" id="MBB5958414.1"/>
    </source>
</evidence>
<keyword evidence="3" id="KW-1185">Reference proteome</keyword>
<feature type="compositionally biased region" description="Polar residues" evidence="1">
    <location>
        <begin position="167"/>
        <end position="178"/>
    </location>
</feature>
<gene>
    <name evidence="2" type="ORF">FHS29_005022</name>
</gene>
<feature type="region of interest" description="Disordered" evidence="1">
    <location>
        <begin position="144"/>
        <end position="216"/>
    </location>
</feature>
<reference evidence="2 3" key="1">
    <citation type="submission" date="2020-08" db="EMBL/GenBank/DDBJ databases">
        <title>Genomic Encyclopedia of Type Strains, Phase III (KMG-III): the genomes of soil and plant-associated and newly described type strains.</title>
        <authorList>
            <person name="Whitman W."/>
        </authorList>
    </citation>
    <scope>NUCLEOTIDE SEQUENCE [LARGE SCALE GENOMIC DNA]</scope>
    <source>
        <strain evidence="2 3">CECT 8640</strain>
    </source>
</reference>
<proteinExistence type="predicted"/>
<dbReference type="RefSeq" id="WP_184694367.1">
    <property type="nucleotide sequence ID" value="NZ_JACHJN010000008.1"/>
</dbReference>
<evidence type="ECO:0000313" key="3">
    <source>
        <dbReference type="Proteomes" id="UP000547510"/>
    </source>
</evidence>
<accession>A0A841CPY0</accession>
<feature type="compositionally biased region" description="Basic residues" evidence="1">
    <location>
        <begin position="1"/>
        <end position="11"/>
    </location>
</feature>